<organism evidence="2 3">
    <name type="scientific">Tichowtungia aerotolerans</name>
    <dbReference type="NCBI Taxonomy" id="2697043"/>
    <lineage>
        <taxon>Bacteria</taxon>
        <taxon>Pseudomonadati</taxon>
        <taxon>Kiritimatiellota</taxon>
        <taxon>Tichowtungiia</taxon>
        <taxon>Tichowtungiales</taxon>
        <taxon>Tichowtungiaceae</taxon>
        <taxon>Tichowtungia</taxon>
    </lineage>
</organism>
<name>A0A6P1MF92_9BACT</name>
<dbReference type="EMBL" id="CP047593">
    <property type="protein sequence ID" value="QHI70286.1"/>
    <property type="molecule type" value="Genomic_DNA"/>
</dbReference>
<gene>
    <name evidence="2" type="ORF">GT409_12820</name>
</gene>
<feature type="domain" description="Glycosyl transferase family 1" evidence="1">
    <location>
        <begin position="196"/>
        <end position="263"/>
    </location>
</feature>
<evidence type="ECO:0000259" key="1">
    <source>
        <dbReference type="Pfam" id="PF00534"/>
    </source>
</evidence>
<dbReference type="Gene3D" id="3.40.50.2000">
    <property type="entry name" value="Glycogen Phosphorylase B"/>
    <property type="match status" value="1"/>
</dbReference>
<dbReference type="InterPro" id="IPR001296">
    <property type="entry name" value="Glyco_trans_1"/>
</dbReference>
<evidence type="ECO:0000313" key="3">
    <source>
        <dbReference type="Proteomes" id="UP000464954"/>
    </source>
</evidence>
<keyword evidence="3" id="KW-1185">Reference proteome</keyword>
<evidence type="ECO:0000313" key="2">
    <source>
        <dbReference type="EMBL" id="QHI70286.1"/>
    </source>
</evidence>
<accession>A0A6P1MF92</accession>
<keyword evidence="2" id="KW-0808">Transferase</keyword>
<dbReference type="KEGG" id="taer:GT409_12820"/>
<dbReference type="AlphaFoldDB" id="A0A6P1MF92"/>
<reference evidence="2 3" key="1">
    <citation type="submission" date="2020-01" db="EMBL/GenBank/DDBJ databases">
        <title>Ponticoccus aerotolerans gen. nov., sp. nov., an anaerobic bacterium and proposal of Ponticoccusceae fam. nov., Ponticoccusles ord. nov. and Ponticoccuse classis nov. in the phylum Kiritimatiellaeota.</title>
        <authorList>
            <person name="Zhou L.Y."/>
            <person name="Du Z.J."/>
        </authorList>
    </citation>
    <scope>NUCLEOTIDE SEQUENCE [LARGE SCALE GENOMIC DNA]</scope>
    <source>
        <strain evidence="2 3">S-5007</strain>
    </source>
</reference>
<dbReference type="Pfam" id="PF00534">
    <property type="entry name" value="Glycos_transf_1"/>
    <property type="match status" value="1"/>
</dbReference>
<dbReference type="Proteomes" id="UP000464954">
    <property type="component" value="Chromosome"/>
</dbReference>
<protein>
    <submittedName>
        <fullName evidence="2">Glycosyltransferase</fullName>
    </submittedName>
</protein>
<dbReference type="SUPFAM" id="SSF53756">
    <property type="entry name" value="UDP-Glycosyltransferase/glycogen phosphorylase"/>
    <property type="match status" value="1"/>
</dbReference>
<dbReference type="RefSeq" id="WP_160629463.1">
    <property type="nucleotide sequence ID" value="NZ_CP047593.1"/>
</dbReference>
<sequence length="335" mass="38983">MKKLLFIGIGFHTKTRSCQFVLDLLTDHFDVTVCHVDQYQSDPFRALPGASGRYDVLVCWQIMPPRDLLDRYFKWKHAALFPMYDSASEDGNPEHWYPYRDFNIICFSEKLHKRVSRMGFSSQYIQYFPEPTPMAGWGDPHAVFFWARQEAVNCRSVEKLLQHTDIKKMHVHRAMDPHQTFVEPTLDGAIQYSFSTWFEDRQEMKQLVNDSAFYIAPRLREGIGMSFLEAMAAGRCVIAPDDSTMNEYIVHGKTGYLYDPDNPVPLYIPDVKTIQMQTRSAIEKGYARWQSEKETIISRITASVSVNRRKLTASIGCRTFSRPLSVTKILWKRFF</sequence>
<proteinExistence type="predicted"/>
<dbReference type="GO" id="GO:0016757">
    <property type="term" value="F:glycosyltransferase activity"/>
    <property type="evidence" value="ECO:0007669"/>
    <property type="project" value="InterPro"/>
</dbReference>